<accession>A0A5U6MIG5</accession>
<sequence length="221" mass="24824">MKKTPSCFRVAQGEPENEFPSQIGSRCRLRRSEMKLSRSKVAEMIGVSLSTLQAWENQEREPTASDILKLASVLRVDVSWLLTGQATIKTKDTNTNKDVDSHNESLLNEMLSILRRTNSHDKEVLINSFYDIGIKGILSKLQQPDDQRSQPEREYTREEQEAMIMALPVRESLKTAFARGVAVGEAADREILRILESHERGVSPGSVSDATETPDPSLKQK</sequence>
<dbReference type="GO" id="GO:0003677">
    <property type="term" value="F:DNA binding"/>
    <property type="evidence" value="ECO:0007669"/>
    <property type="project" value="InterPro"/>
</dbReference>
<organism evidence="3">
    <name type="scientific">Salmonella enterica subsp. enterica serovar Kottbus</name>
    <dbReference type="NCBI Taxonomy" id="224727"/>
    <lineage>
        <taxon>Bacteria</taxon>
        <taxon>Pseudomonadati</taxon>
        <taxon>Pseudomonadota</taxon>
        <taxon>Gammaproteobacteria</taxon>
        <taxon>Enterobacterales</taxon>
        <taxon>Enterobacteriaceae</taxon>
        <taxon>Salmonella</taxon>
    </lineage>
</organism>
<evidence type="ECO:0000256" key="1">
    <source>
        <dbReference type="SAM" id="MobiDB-lite"/>
    </source>
</evidence>
<comment type="caution">
    <text evidence="3">The sequence shown here is derived from an EMBL/GenBank/DDBJ whole genome shotgun (WGS) entry which is preliminary data.</text>
</comment>
<feature type="region of interest" description="Disordered" evidence="1">
    <location>
        <begin position="197"/>
        <end position="221"/>
    </location>
</feature>
<evidence type="ECO:0000259" key="2">
    <source>
        <dbReference type="PROSITE" id="PS50943"/>
    </source>
</evidence>
<dbReference type="PROSITE" id="PS50943">
    <property type="entry name" value="HTH_CROC1"/>
    <property type="match status" value="1"/>
</dbReference>
<dbReference type="Gene3D" id="1.10.260.40">
    <property type="entry name" value="lambda repressor-like DNA-binding domains"/>
    <property type="match status" value="1"/>
</dbReference>
<dbReference type="EMBL" id="AAGQTM010000074">
    <property type="protein sequence ID" value="EBQ9797686.1"/>
    <property type="molecule type" value="Genomic_DNA"/>
</dbReference>
<name>A0A5U6MIG5_SALET</name>
<dbReference type="InterPro" id="IPR001387">
    <property type="entry name" value="Cro/C1-type_HTH"/>
</dbReference>
<reference evidence="3" key="1">
    <citation type="submission" date="2018-06" db="EMBL/GenBank/DDBJ databases">
        <authorList>
            <person name="Ashton P.M."/>
            <person name="Dallman T."/>
            <person name="Nair S."/>
            <person name="De Pinna E."/>
            <person name="Peters T."/>
            <person name="Grant K."/>
        </authorList>
    </citation>
    <scope>NUCLEOTIDE SEQUENCE</scope>
    <source>
        <strain evidence="3">430336</strain>
    </source>
</reference>
<protein>
    <submittedName>
        <fullName evidence="3">XRE family transcriptional regulator</fullName>
    </submittedName>
</protein>
<dbReference type="AlphaFoldDB" id="A0A5U6MIG5"/>
<evidence type="ECO:0000313" key="3">
    <source>
        <dbReference type="EMBL" id="EBQ9797686.1"/>
    </source>
</evidence>
<dbReference type="SMART" id="SM00530">
    <property type="entry name" value="HTH_XRE"/>
    <property type="match status" value="1"/>
</dbReference>
<dbReference type="InterPro" id="IPR010982">
    <property type="entry name" value="Lambda_DNA-bd_dom_sf"/>
</dbReference>
<feature type="non-terminal residue" evidence="3">
    <location>
        <position position="221"/>
    </location>
</feature>
<dbReference type="CDD" id="cd00093">
    <property type="entry name" value="HTH_XRE"/>
    <property type="match status" value="1"/>
</dbReference>
<proteinExistence type="predicted"/>
<dbReference type="Pfam" id="PF01381">
    <property type="entry name" value="HTH_3"/>
    <property type="match status" value="1"/>
</dbReference>
<feature type="domain" description="HTH cro/C1-type" evidence="2">
    <location>
        <begin position="28"/>
        <end position="81"/>
    </location>
</feature>
<dbReference type="SUPFAM" id="SSF47413">
    <property type="entry name" value="lambda repressor-like DNA-binding domains"/>
    <property type="match status" value="1"/>
</dbReference>
<gene>
    <name evidence="3" type="ORF">DM035_26705</name>
</gene>